<accession>K8WRJ6</accession>
<protein>
    <recommendedName>
        <fullName evidence="3">Chitin-binding type-4 domain-containing protein</fullName>
    </recommendedName>
</protein>
<dbReference type="AlphaFoldDB" id="K8WRJ6"/>
<gene>
    <name evidence="4" type="ORF">OOA_05296</name>
</gene>
<dbReference type="InterPro" id="IPR051024">
    <property type="entry name" value="GlcNAc_Chitin_IntDeg"/>
</dbReference>
<evidence type="ECO:0000259" key="3">
    <source>
        <dbReference type="Pfam" id="PF03067"/>
    </source>
</evidence>
<feature type="domain" description="Chitin-binding type-4" evidence="3">
    <location>
        <begin position="20"/>
        <end position="184"/>
    </location>
</feature>
<dbReference type="Gene3D" id="2.70.50.50">
    <property type="entry name" value="chitin-binding protein cbp21"/>
    <property type="match status" value="1"/>
</dbReference>
<name>K8WRJ6_9GAMM</name>
<evidence type="ECO:0000256" key="2">
    <source>
        <dbReference type="SAM" id="SignalP"/>
    </source>
</evidence>
<dbReference type="STRING" id="1141662.OOA_05296"/>
<dbReference type="eggNOG" id="COG3397">
    <property type="taxonomic scope" value="Bacteria"/>
</dbReference>
<dbReference type="PANTHER" id="PTHR34823:SF1">
    <property type="entry name" value="CHITIN-BINDING TYPE-4 DOMAIN-CONTAINING PROTEIN"/>
    <property type="match status" value="1"/>
</dbReference>
<organism evidence="4 5">
    <name type="scientific">Providencia burhodogranariea DSM 19968</name>
    <dbReference type="NCBI Taxonomy" id="1141662"/>
    <lineage>
        <taxon>Bacteria</taxon>
        <taxon>Pseudomonadati</taxon>
        <taxon>Pseudomonadota</taxon>
        <taxon>Gammaproteobacteria</taxon>
        <taxon>Enterobacterales</taxon>
        <taxon>Morganellaceae</taxon>
        <taxon>Providencia</taxon>
    </lineage>
</organism>
<feature type="signal peptide" evidence="2">
    <location>
        <begin position="1"/>
        <end position="19"/>
    </location>
</feature>
<proteinExistence type="predicted"/>
<keyword evidence="5" id="KW-1185">Reference proteome</keyword>
<reference evidence="4 5" key="1">
    <citation type="journal article" date="2012" name="BMC Genomics">
        <title>Comparative genomics of bacteria in the genus Providencia isolated from wild Drosophila melanogaster.</title>
        <authorList>
            <person name="Galac M.R."/>
            <person name="Lazzaro B.P."/>
        </authorList>
    </citation>
    <scope>NUCLEOTIDE SEQUENCE [LARGE SCALE GENOMIC DNA]</scope>
    <source>
        <strain evidence="4 5">DSM 19968</strain>
    </source>
</reference>
<dbReference type="PANTHER" id="PTHR34823">
    <property type="entry name" value="GLCNAC-BINDING PROTEIN A"/>
    <property type="match status" value="1"/>
</dbReference>
<evidence type="ECO:0000256" key="1">
    <source>
        <dbReference type="ARBA" id="ARBA00022729"/>
    </source>
</evidence>
<dbReference type="Pfam" id="PF03067">
    <property type="entry name" value="LPMO_10"/>
    <property type="match status" value="1"/>
</dbReference>
<sequence>MKNLLLLSLLFCFSNTIWAHGYVEVPNSRAYLCKLTANIDCGDIQYEPQSIEGAKGFPALGPEDGEIASAGISSFANLDVQNEKRWIKNIITNSQIMFNWRITARHKTTKWEYFITKSNWNPNQPLTRSQLVLEPFCQFHKVEFPNPVVEQHCKLPSENKGYHIVLAVWTIEDTPNAFYQVVDLDIK</sequence>
<dbReference type="EMBL" id="AKKL01000015">
    <property type="protein sequence ID" value="EKT63249.1"/>
    <property type="molecule type" value="Genomic_DNA"/>
</dbReference>
<keyword evidence="1 2" id="KW-0732">Signal</keyword>
<dbReference type="Proteomes" id="UP000009336">
    <property type="component" value="Unassembled WGS sequence"/>
</dbReference>
<dbReference type="CDD" id="cd21177">
    <property type="entry name" value="LPMO_AA10"/>
    <property type="match status" value="1"/>
</dbReference>
<evidence type="ECO:0000313" key="5">
    <source>
        <dbReference type="Proteomes" id="UP000009336"/>
    </source>
</evidence>
<dbReference type="SUPFAM" id="SSF81296">
    <property type="entry name" value="E set domains"/>
    <property type="match status" value="1"/>
</dbReference>
<dbReference type="PATRIC" id="fig|1141662.3.peg.1074"/>
<evidence type="ECO:0000313" key="4">
    <source>
        <dbReference type="EMBL" id="EKT63249.1"/>
    </source>
</evidence>
<comment type="caution">
    <text evidence="4">The sequence shown here is derived from an EMBL/GenBank/DDBJ whole genome shotgun (WGS) entry which is preliminary data.</text>
</comment>
<feature type="chain" id="PRO_5003921890" description="Chitin-binding type-4 domain-containing protein" evidence="2">
    <location>
        <begin position="20"/>
        <end position="187"/>
    </location>
</feature>
<dbReference type="InterPro" id="IPR014756">
    <property type="entry name" value="Ig_E-set"/>
</dbReference>
<dbReference type="HOGENOM" id="CLU_047929_2_0_6"/>
<dbReference type="OrthoDB" id="3675244at2"/>
<dbReference type="InterPro" id="IPR004302">
    <property type="entry name" value="Cellulose/chitin-bd_N"/>
</dbReference>
<dbReference type="RefSeq" id="WP_008911093.1">
    <property type="nucleotide sequence ID" value="NZ_KB233222.1"/>
</dbReference>